<feature type="domain" description="Sialidase" evidence="1">
    <location>
        <begin position="82"/>
        <end position="410"/>
    </location>
</feature>
<proteinExistence type="predicted"/>
<dbReference type="PANTHER" id="PTHR43752">
    <property type="entry name" value="BNR/ASP-BOX REPEAT FAMILY PROTEIN"/>
    <property type="match status" value="1"/>
</dbReference>
<dbReference type="Gene3D" id="2.120.10.10">
    <property type="match status" value="1"/>
</dbReference>
<dbReference type="PANTHER" id="PTHR43752:SF2">
    <property type="entry name" value="BNR_ASP-BOX REPEAT FAMILY PROTEIN"/>
    <property type="match status" value="1"/>
</dbReference>
<reference evidence="2" key="1">
    <citation type="journal article" date="2015" name="Nature">
        <title>Complex archaea that bridge the gap between prokaryotes and eukaryotes.</title>
        <authorList>
            <person name="Spang A."/>
            <person name="Saw J.H."/>
            <person name="Jorgensen S.L."/>
            <person name="Zaremba-Niedzwiedzka K."/>
            <person name="Martijn J."/>
            <person name="Lind A.E."/>
            <person name="van Eijk R."/>
            <person name="Schleper C."/>
            <person name="Guy L."/>
            <person name="Ettema T.J."/>
        </authorList>
    </citation>
    <scope>NUCLEOTIDE SEQUENCE</scope>
</reference>
<name>A0A0F9WZY2_9ZZZZ</name>
<dbReference type="CDD" id="cd15482">
    <property type="entry name" value="Sialidase_non-viral"/>
    <property type="match status" value="1"/>
</dbReference>
<dbReference type="Pfam" id="PF13088">
    <property type="entry name" value="BNR_2"/>
    <property type="match status" value="1"/>
</dbReference>
<evidence type="ECO:0000313" key="2">
    <source>
        <dbReference type="EMBL" id="KKN92061.1"/>
    </source>
</evidence>
<comment type="caution">
    <text evidence="2">The sequence shown here is derived from an EMBL/GenBank/DDBJ whole genome shotgun (WGS) entry which is preliminary data.</text>
</comment>
<sequence length="433" mass="48313">MALITDLNRWQKWALPTLVIVFTLAWIQHPDYEMSNFSTDLIVSAEQSSSVDKTPVFEERFASSDLDEFVHSPSITALPDGGLMSVWFAGSREGAADVDIRSARYDAETGQWGSEKVLVTREMTRQAVGKPIRKLGNPVIALAPDQRLWLFYVSVSIGGWAGSAINVMVSEDLGATWSEPHQLVTTPFVNISTLVRTTPVFHVDGSIGLPVYHEFLGKFPEYLYLDSNGHIEDKFRIADGTNSLQPTVVPLDEKRAIALLRYAGDEGHVLATMTEDAGQTWQEEWAVAPWNPNSSLSAVRTDEGSLLVAQNNLIDGRFRLSLDKATSNLSSWSVVAHLDASPDPLGNPIPRLEYEPIMKQKFISSSGTERKGLLTGFMGLLDYRVCRSDMCDFEYEYPSLIRASDGRYHLVYAWNNSFIKHVTFNTAWLESQP</sequence>
<accession>A0A0F9WZY2</accession>
<dbReference type="InterPro" id="IPR036278">
    <property type="entry name" value="Sialidase_sf"/>
</dbReference>
<dbReference type="AlphaFoldDB" id="A0A0F9WZY2"/>
<dbReference type="EMBL" id="LAZR01000097">
    <property type="protein sequence ID" value="KKN92061.1"/>
    <property type="molecule type" value="Genomic_DNA"/>
</dbReference>
<dbReference type="SUPFAM" id="SSF50939">
    <property type="entry name" value="Sialidases"/>
    <property type="match status" value="1"/>
</dbReference>
<protein>
    <recommendedName>
        <fullName evidence="1">Sialidase domain-containing protein</fullName>
    </recommendedName>
</protein>
<gene>
    <name evidence="2" type="ORF">LCGC14_0211190</name>
</gene>
<organism evidence="2">
    <name type="scientific">marine sediment metagenome</name>
    <dbReference type="NCBI Taxonomy" id="412755"/>
    <lineage>
        <taxon>unclassified sequences</taxon>
        <taxon>metagenomes</taxon>
        <taxon>ecological metagenomes</taxon>
    </lineage>
</organism>
<dbReference type="InterPro" id="IPR011040">
    <property type="entry name" value="Sialidase"/>
</dbReference>
<evidence type="ECO:0000259" key="1">
    <source>
        <dbReference type="Pfam" id="PF13088"/>
    </source>
</evidence>